<dbReference type="PANTHER" id="PTHR31956:SF8">
    <property type="entry name" value="ACID PHOSPHATASE PHOA (AFU_ORTHOLOGUE AFUA_1G03570)"/>
    <property type="match status" value="1"/>
</dbReference>
<dbReference type="EMBL" id="KN832874">
    <property type="protein sequence ID" value="KIN02600.1"/>
    <property type="molecule type" value="Genomic_DNA"/>
</dbReference>
<organism evidence="6 7">
    <name type="scientific">Oidiodendron maius (strain Zn)</name>
    <dbReference type="NCBI Taxonomy" id="913774"/>
    <lineage>
        <taxon>Eukaryota</taxon>
        <taxon>Fungi</taxon>
        <taxon>Dikarya</taxon>
        <taxon>Ascomycota</taxon>
        <taxon>Pezizomycotina</taxon>
        <taxon>Leotiomycetes</taxon>
        <taxon>Leotiomycetes incertae sedis</taxon>
        <taxon>Myxotrichaceae</taxon>
        <taxon>Oidiodendron</taxon>
    </lineage>
</organism>
<comment type="catalytic activity">
    <reaction evidence="1">
        <text>a phosphate monoester + H2O = an alcohol + phosphate</text>
        <dbReference type="Rhea" id="RHEA:15017"/>
        <dbReference type="ChEBI" id="CHEBI:15377"/>
        <dbReference type="ChEBI" id="CHEBI:30879"/>
        <dbReference type="ChEBI" id="CHEBI:43474"/>
        <dbReference type="ChEBI" id="CHEBI:67140"/>
        <dbReference type="EC" id="3.1.3.2"/>
    </reaction>
</comment>
<dbReference type="EC" id="3.1.3.2" evidence="2"/>
<accession>A0A0C3HHQ1</accession>
<feature type="region of interest" description="Disordered" evidence="4">
    <location>
        <begin position="397"/>
        <end position="430"/>
    </location>
</feature>
<dbReference type="InterPro" id="IPR017850">
    <property type="entry name" value="Alkaline_phosphatase_core_sf"/>
</dbReference>
<dbReference type="GO" id="GO:0003993">
    <property type="term" value="F:acid phosphatase activity"/>
    <property type="evidence" value="ECO:0007669"/>
    <property type="project" value="UniProtKB-EC"/>
</dbReference>
<dbReference type="OrthoDB" id="5135119at2759"/>
<dbReference type="PANTHER" id="PTHR31956">
    <property type="entry name" value="NON-SPECIFIC PHOSPHOLIPASE C4-RELATED"/>
    <property type="match status" value="1"/>
</dbReference>
<protein>
    <recommendedName>
        <fullName evidence="2">acid phosphatase</fullName>
        <ecNumber evidence="2">3.1.3.2</ecNumber>
    </recommendedName>
</protein>
<evidence type="ECO:0000256" key="2">
    <source>
        <dbReference type="ARBA" id="ARBA00012646"/>
    </source>
</evidence>
<dbReference type="InParanoid" id="A0A0C3HHQ1"/>
<proteinExistence type="predicted"/>
<feature type="chain" id="PRO_5002165397" description="acid phosphatase" evidence="5">
    <location>
        <begin position="17"/>
        <end position="453"/>
    </location>
</feature>
<dbReference type="GO" id="GO:0009395">
    <property type="term" value="P:phospholipid catabolic process"/>
    <property type="evidence" value="ECO:0007669"/>
    <property type="project" value="TreeGrafter"/>
</dbReference>
<feature type="compositionally biased region" description="Polar residues" evidence="4">
    <location>
        <begin position="397"/>
        <end position="406"/>
    </location>
</feature>
<evidence type="ECO:0000313" key="7">
    <source>
        <dbReference type="Proteomes" id="UP000054321"/>
    </source>
</evidence>
<feature type="compositionally biased region" description="Low complexity" evidence="4">
    <location>
        <begin position="407"/>
        <end position="430"/>
    </location>
</feature>
<keyword evidence="5" id="KW-0732">Signal</keyword>
<name>A0A0C3HHQ1_OIDMZ</name>
<dbReference type="Pfam" id="PF04185">
    <property type="entry name" value="Phosphoesterase"/>
    <property type="match status" value="1"/>
</dbReference>
<gene>
    <name evidence="6" type="ORF">OIDMADRAFT_160135</name>
</gene>
<dbReference type="InterPro" id="IPR007312">
    <property type="entry name" value="Phosphoesterase"/>
</dbReference>
<dbReference type="Proteomes" id="UP000054321">
    <property type="component" value="Unassembled WGS sequence"/>
</dbReference>
<keyword evidence="7" id="KW-1185">Reference proteome</keyword>
<dbReference type="Gene3D" id="3.40.720.10">
    <property type="entry name" value="Alkaline Phosphatase, subunit A"/>
    <property type="match status" value="1"/>
</dbReference>
<reference evidence="6 7" key="1">
    <citation type="submission" date="2014-04" db="EMBL/GenBank/DDBJ databases">
        <authorList>
            <consortium name="DOE Joint Genome Institute"/>
            <person name="Kuo A."/>
            <person name="Martino E."/>
            <person name="Perotto S."/>
            <person name="Kohler A."/>
            <person name="Nagy L.G."/>
            <person name="Floudas D."/>
            <person name="Copeland A."/>
            <person name="Barry K.W."/>
            <person name="Cichocki N."/>
            <person name="Veneault-Fourrey C."/>
            <person name="LaButti K."/>
            <person name="Lindquist E.A."/>
            <person name="Lipzen A."/>
            <person name="Lundell T."/>
            <person name="Morin E."/>
            <person name="Murat C."/>
            <person name="Sun H."/>
            <person name="Tunlid A."/>
            <person name="Henrissat B."/>
            <person name="Grigoriev I.V."/>
            <person name="Hibbett D.S."/>
            <person name="Martin F."/>
            <person name="Nordberg H.P."/>
            <person name="Cantor M.N."/>
            <person name="Hua S.X."/>
        </authorList>
    </citation>
    <scope>NUCLEOTIDE SEQUENCE [LARGE SCALE GENOMIC DNA]</scope>
    <source>
        <strain evidence="6 7">Zn</strain>
    </source>
</reference>
<evidence type="ECO:0000256" key="3">
    <source>
        <dbReference type="ARBA" id="ARBA00022801"/>
    </source>
</evidence>
<evidence type="ECO:0000313" key="6">
    <source>
        <dbReference type="EMBL" id="KIN02600.1"/>
    </source>
</evidence>
<evidence type="ECO:0000256" key="5">
    <source>
        <dbReference type="SAM" id="SignalP"/>
    </source>
</evidence>
<evidence type="ECO:0000256" key="4">
    <source>
        <dbReference type="SAM" id="MobiDB-lite"/>
    </source>
</evidence>
<reference evidence="7" key="2">
    <citation type="submission" date="2015-01" db="EMBL/GenBank/DDBJ databases">
        <title>Evolutionary Origins and Diversification of the Mycorrhizal Mutualists.</title>
        <authorList>
            <consortium name="DOE Joint Genome Institute"/>
            <consortium name="Mycorrhizal Genomics Consortium"/>
            <person name="Kohler A."/>
            <person name="Kuo A."/>
            <person name="Nagy L.G."/>
            <person name="Floudas D."/>
            <person name="Copeland A."/>
            <person name="Barry K.W."/>
            <person name="Cichocki N."/>
            <person name="Veneault-Fourrey C."/>
            <person name="LaButti K."/>
            <person name="Lindquist E.A."/>
            <person name="Lipzen A."/>
            <person name="Lundell T."/>
            <person name="Morin E."/>
            <person name="Murat C."/>
            <person name="Riley R."/>
            <person name="Ohm R."/>
            <person name="Sun H."/>
            <person name="Tunlid A."/>
            <person name="Henrissat B."/>
            <person name="Grigoriev I.V."/>
            <person name="Hibbett D.S."/>
            <person name="Martin F."/>
        </authorList>
    </citation>
    <scope>NUCLEOTIDE SEQUENCE [LARGE SCALE GENOMIC DNA]</scope>
    <source>
        <strain evidence="7">Zn</strain>
    </source>
</reference>
<keyword evidence="3" id="KW-0378">Hydrolase</keyword>
<sequence>MQFVLAFALAFDAVLATSSSAVRPTSSLIEPALTQIEATAATATALSPVSNVKGAGFDRFVQIWLENTDFDKAAADPDFQFLATQGITLTNYNAVTHPSQPNYAAVVAGDIFGLDNDDFIAVGNNISTVVDLLDTKGISWAEYQEDQPYPGFQGFNYSNQVTYANDYVRKHNPLIRFGSVNSNATRLSLIKNFTEFDSDLAAQTLPQWMFVTPNMTNDGHDTSVTVAGTWARNWLTPLLNNSYFMNNTLIILTFDENETYTTRNVIYTLLLGGAVPESLRNTTDNTFYNHYSCISSVSVNWDLPSLGRWDCDANVFQTVANKTNYENYVVDTTNLFFNESYPGPLSDSLYTPDWPVPNTLAKCASGKGVLSSIATTWGQSNGTYNYTNPYPYDTLDNNNVGGTATLPSQTSGSSSTPTSGASSTPSSSKGAAAGLKVGASGLLGLVGALVAFL</sequence>
<evidence type="ECO:0000256" key="1">
    <source>
        <dbReference type="ARBA" id="ARBA00000032"/>
    </source>
</evidence>
<dbReference type="HOGENOM" id="CLU_027977_2_0_1"/>
<dbReference type="AlphaFoldDB" id="A0A0C3HHQ1"/>
<dbReference type="STRING" id="913774.A0A0C3HHQ1"/>
<dbReference type="FunFam" id="3.40.720.10:FF:000043">
    <property type="entry name" value="Acid phosphatase PHOa"/>
    <property type="match status" value="1"/>
</dbReference>
<feature type="signal peptide" evidence="5">
    <location>
        <begin position="1"/>
        <end position="16"/>
    </location>
</feature>